<dbReference type="SUPFAM" id="SSF47240">
    <property type="entry name" value="Ferritin-like"/>
    <property type="match status" value="1"/>
</dbReference>
<dbReference type="Proteomes" id="UP000305675">
    <property type="component" value="Unassembled WGS sequence"/>
</dbReference>
<proteinExistence type="predicted"/>
<dbReference type="GO" id="GO:0045301">
    <property type="term" value="F:tRNA 2-(methylsulfanyl)-N(6)-isopentenyladenosine(37) hydroxylase activity"/>
    <property type="evidence" value="ECO:0007669"/>
    <property type="project" value="InterPro"/>
</dbReference>
<name>A0A4U1BVG3_9GAMM</name>
<dbReference type="PANTHER" id="PTHR42637:SF1">
    <property type="entry name" value="TRNA 2-(METHYLSULFANYL)-N(6)-ISOPENTENYLADENOSINE(37) HYDROXYLASE"/>
    <property type="match status" value="1"/>
</dbReference>
<dbReference type="Gene3D" id="1.20.1260.10">
    <property type="match status" value="1"/>
</dbReference>
<sequence length="246" mass="27835">MSLLEPINQFLHCSTPKGWLQYAAEPEQLPLILRDHLMCELKAAQSAAWLLRRYVLDDAGADHLQRVMDSYSQWLFSDKRADGLSPLALDSATLRCRPQGNSELLEKMLRLIREELHHFMQVLEILESKGIEPEPMGPSGYASGLMSLVRTYEPQALVDKLIIGAFIEARSCERFAALAPHLEPEIERFYMSLLRSEARHFQDYLTLAEAIEGGPIDERIAEIGAKEASLIQSSEDRFRFHSGVPA</sequence>
<reference evidence="1 2" key="1">
    <citation type="submission" date="2019-04" db="EMBL/GenBank/DDBJ databases">
        <authorList>
            <person name="Hwang J.C."/>
        </authorList>
    </citation>
    <scope>NUCLEOTIDE SEQUENCE [LARGE SCALE GENOMIC DNA]</scope>
    <source>
        <strain evidence="1 2">IMCC35002</strain>
    </source>
</reference>
<dbReference type="InterPro" id="IPR009078">
    <property type="entry name" value="Ferritin-like_SF"/>
</dbReference>
<accession>A0A4U1BVG3</accession>
<evidence type="ECO:0000313" key="1">
    <source>
        <dbReference type="EMBL" id="TKB58591.1"/>
    </source>
</evidence>
<dbReference type="AlphaFoldDB" id="A0A4U1BVG3"/>
<dbReference type="OrthoDB" id="9802518at2"/>
<dbReference type="PANTHER" id="PTHR42637">
    <property type="entry name" value="TRNA-(MS[2]IO[6]A)-HYDROXYLASE"/>
    <property type="match status" value="1"/>
</dbReference>
<protein>
    <submittedName>
        <fullName evidence="1">tRNA-(Ms[2]io[6]A)-hydroxylase</fullName>
    </submittedName>
</protein>
<dbReference type="RefSeq" id="WP_136861739.1">
    <property type="nucleotide sequence ID" value="NZ_SWCJ01000001.1"/>
</dbReference>
<dbReference type="Pfam" id="PF06175">
    <property type="entry name" value="MiaE"/>
    <property type="match status" value="1"/>
</dbReference>
<evidence type="ECO:0000313" key="2">
    <source>
        <dbReference type="Proteomes" id="UP000305675"/>
    </source>
</evidence>
<organism evidence="1 2">
    <name type="scientific">Ferrimonas aestuarii</name>
    <dbReference type="NCBI Taxonomy" id="2569539"/>
    <lineage>
        <taxon>Bacteria</taxon>
        <taxon>Pseudomonadati</taxon>
        <taxon>Pseudomonadota</taxon>
        <taxon>Gammaproteobacteria</taxon>
        <taxon>Alteromonadales</taxon>
        <taxon>Ferrimonadaceae</taxon>
        <taxon>Ferrimonas</taxon>
    </lineage>
</organism>
<keyword evidence="2" id="KW-1185">Reference proteome</keyword>
<dbReference type="InterPro" id="IPR010386">
    <property type="entry name" value="tRNA-Hydrxlase_MiaE"/>
</dbReference>
<dbReference type="InterPro" id="IPR012347">
    <property type="entry name" value="Ferritin-like"/>
</dbReference>
<comment type="caution">
    <text evidence="1">The sequence shown here is derived from an EMBL/GenBank/DDBJ whole genome shotgun (WGS) entry which is preliminary data.</text>
</comment>
<dbReference type="GO" id="GO:0006400">
    <property type="term" value="P:tRNA modification"/>
    <property type="evidence" value="ECO:0007669"/>
    <property type="project" value="InterPro"/>
</dbReference>
<dbReference type="NCBIfam" id="NF047790">
    <property type="entry name" value="tRNAmsioHdxaseMiaE"/>
    <property type="match status" value="1"/>
</dbReference>
<dbReference type="PIRSF" id="PIRSF020736">
    <property type="entry name" value="MiaE"/>
    <property type="match status" value="1"/>
</dbReference>
<gene>
    <name evidence="1" type="ORF">FCL42_02250</name>
</gene>
<dbReference type="EMBL" id="SWCJ01000001">
    <property type="protein sequence ID" value="TKB58591.1"/>
    <property type="molecule type" value="Genomic_DNA"/>
</dbReference>